<dbReference type="EMBL" id="JAQLWV010000025">
    <property type="protein sequence ID" value="MDB7934461.1"/>
    <property type="molecule type" value="Genomic_DNA"/>
</dbReference>
<protein>
    <submittedName>
        <fullName evidence="1">Uncharacterized protein</fullName>
    </submittedName>
</protein>
<gene>
    <name evidence="1" type="ORF">PNE06_15360</name>
</gene>
<organism evidence="1 2">
    <name type="scientific">Flavonifractor plautii</name>
    <name type="common">Fusobacterium plautii</name>
    <dbReference type="NCBI Taxonomy" id="292800"/>
    <lineage>
        <taxon>Bacteria</taxon>
        <taxon>Bacillati</taxon>
        <taxon>Bacillota</taxon>
        <taxon>Clostridia</taxon>
        <taxon>Eubacteriales</taxon>
        <taxon>Oscillospiraceae</taxon>
        <taxon>Flavonifractor</taxon>
    </lineage>
</organism>
<name>A0AAW6CIR2_FLAPL</name>
<comment type="caution">
    <text evidence="1">The sequence shown here is derived from an EMBL/GenBank/DDBJ whole genome shotgun (WGS) entry which is preliminary data.</text>
</comment>
<proteinExistence type="predicted"/>
<dbReference type="AlphaFoldDB" id="A0AAW6CIR2"/>
<dbReference type="Proteomes" id="UP001211173">
    <property type="component" value="Unassembled WGS sequence"/>
</dbReference>
<accession>A0AAW6CIR2</accession>
<reference evidence="1" key="1">
    <citation type="submission" date="2023-01" db="EMBL/GenBank/DDBJ databases">
        <title>Human gut microbiome strain richness.</title>
        <authorList>
            <person name="Chen-Liaw A."/>
        </authorList>
    </citation>
    <scope>NUCLEOTIDE SEQUENCE</scope>
    <source>
        <strain evidence="1">1001287st1_F4_1001285I_161205</strain>
    </source>
</reference>
<evidence type="ECO:0000313" key="2">
    <source>
        <dbReference type="Proteomes" id="UP001211173"/>
    </source>
</evidence>
<dbReference type="RefSeq" id="WP_195384086.1">
    <property type="nucleotide sequence ID" value="NZ_JADMVZ010000013.1"/>
</dbReference>
<evidence type="ECO:0000313" key="1">
    <source>
        <dbReference type="EMBL" id="MDB7934461.1"/>
    </source>
</evidence>
<sequence length="84" mass="9788">MENERKPLTRTQVEQIQEPKPVWIEWIGLHQLQKSPGWEIATHVHGGLLCIKGEQDKDGYLLDLYGVYWVAYDALEIIKEEIPC</sequence>